<feature type="transmembrane region" description="Helical" evidence="6">
    <location>
        <begin position="169"/>
        <end position="192"/>
    </location>
</feature>
<comment type="subcellular location">
    <subcellularLocation>
        <location evidence="1">Cell membrane</location>
        <topology evidence="1">Multi-pass membrane protein</topology>
    </subcellularLocation>
</comment>
<feature type="transmembrane region" description="Helical" evidence="6">
    <location>
        <begin position="12"/>
        <end position="35"/>
    </location>
</feature>
<protein>
    <submittedName>
        <fullName evidence="7">O-antigen/teichoic acid export membrane protein</fullName>
    </submittedName>
</protein>
<sequence length="410" mass="41585">MADRRWRDRISRLGLAGAVVAVASVLGNLLGYLVLLLGARRLDADAFGALASVMAISAIAGVPALGLQTAVAMHLARFGGVHRLGRLVLITVAAAAGLLILSTPLLAHLLHLPWASLLLAAVITAPVIASSAWLGRLQGEMRFRRVAAGMLLLATARCGGVIVGLMFGLGLIGCLVLGAVVSVVASGLIGLLMPRTATRIIPSSVVGAGRDLIAASSATLVMFVLSYADLIAARRLLPAAEAADYAVLTVLSKGAIWAPQMITIMALPYLAKRVKGARGAAMLGVAAIGAVLVAAAALAGPLALRLAGGPAYTHLSGYAWAFAVTGALYALVFVLTNAEVASGVRAPAAPLWAAVIGFAVVVSLLPHPGITSIVVAAMCTAVGSTAAILAGGWWRVWAVRKQAISAAEPA</sequence>
<keyword evidence="8" id="KW-1185">Reference proteome</keyword>
<feature type="transmembrane region" description="Helical" evidence="6">
    <location>
        <begin position="373"/>
        <end position="394"/>
    </location>
</feature>
<keyword evidence="4 6" id="KW-1133">Transmembrane helix</keyword>
<reference evidence="7 8" key="1">
    <citation type="submission" date="2020-08" db="EMBL/GenBank/DDBJ databases">
        <title>Sequencing the genomes of 1000 actinobacteria strains.</title>
        <authorList>
            <person name="Klenk H.-P."/>
        </authorList>
    </citation>
    <scope>NUCLEOTIDE SEQUENCE [LARGE SCALE GENOMIC DNA]</scope>
    <source>
        <strain evidence="7 8">DSM 45362</strain>
    </source>
</reference>
<name>A0A841BR13_9ACTN</name>
<feature type="transmembrane region" description="Helical" evidence="6">
    <location>
        <begin position="47"/>
        <end position="67"/>
    </location>
</feature>
<dbReference type="InterPro" id="IPR050833">
    <property type="entry name" value="Poly_Biosynth_Transport"/>
</dbReference>
<evidence type="ECO:0000256" key="2">
    <source>
        <dbReference type="ARBA" id="ARBA00022475"/>
    </source>
</evidence>
<keyword evidence="2" id="KW-1003">Cell membrane</keyword>
<proteinExistence type="predicted"/>
<evidence type="ECO:0000256" key="3">
    <source>
        <dbReference type="ARBA" id="ARBA00022692"/>
    </source>
</evidence>
<feature type="transmembrane region" description="Helical" evidence="6">
    <location>
        <begin position="318"/>
        <end position="336"/>
    </location>
</feature>
<dbReference type="PANTHER" id="PTHR30250">
    <property type="entry name" value="PST FAMILY PREDICTED COLANIC ACID TRANSPORTER"/>
    <property type="match status" value="1"/>
</dbReference>
<accession>A0A841BR13</accession>
<feature type="transmembrane region" description="Helical" evidence="6">
    <location>
        <begin position="348"/>
        <end position="367"/>
    </location>
</feature>
<feature type="transmembrane region" description="Helical" evidence="6">
    <location>
        <begin position="146"/>
        <end position="163"/>
    </location>
</feature>
<feature type="transmembrane region" description="Helical" evidence="6">
    <location>
        <begin position="113"/>
        <end position="134"/>
    </location>
</feature>
<evidence type="ECO:0000256" key="6">
    <source>
        <dbReference type="SAM" id="Phobius"/>
    </source>
</evidence>
<feature type="transmembrane region" description="Helical" evidence="6">
    <location>
        <begin position="87"/>
        <end position="107"/>
    </location>
</feature>
<evidence type="ECO:0000313" key="8">
    <source>
        <dbReference type="Proteomes" id="UP000587527"/>
    </source>
</evidence>
<gene>
    <name evidence="7" type="ORF">F4553_003207</name>
</gene>
<organism evidence="7 8">
    <name type="scientific">Allocatelliglobosispora scoriae</name>
    <dbReference type="NCBI Taxonomy" id="643052"/>
    <lineage>
        <taxon>Bacteria</taxon>
        <taxon>Bacillati</taxon>
        <taxon>Actinomycetota</taxon>
        <taxon>Actinomycetes</taxon>
        <taxon>Micromonosporales</taxon>
        <taxon>Micromonosporaceae</taxon>
        <taxon>Allocatelliglobosispora</taxon>
    </lineage>
</organism>
<dbReference type="EMBL" id="JACHMN010000002">
    <property type="protein sequence ID" value="MBB5869828.1"/>
    <property type="molecule type" value="Genomic_DNA"/>
</dbReference>
<evidence type="ECO:0000256" key="4">
    <source>
        <dbReference type="ARBA" id="ARBA00022989"/>
    </source>
</evidence>
<feature type="transmembrane region" description="Helical" evidence="6">
    <location>
        <begin position="212"/>
        <end position="233"/>
    </location>
</feature>
<evidence type="ECO:0000256" key="1">
    <source>
        <dbReference type="ARBA" id="ARBA00004651"/>
    </source>
</evidence>
<dbReference type="AlphaFoldDB" id="A0A841BR13"/>
<comment type="caution">
    <text evidence="7">The sequence shown here is derived from an EMBL/GenBank/DDBJ whole genome shotgun (WGS) entry which is preliminary data.</text>
</comment>
<feature type="transmembrane region" description="Helical" evidence="6">
    <location>
        <begin position="245"/>
        <end position="267"/>
    </location>
</feature>
<dbReference type="RefSeq" id="WP_184836754.1">
    <property type="nucleotide sequence ID" value="NZ_JACHMN010000002.1"/>
</dbReference>
<evidence type="ECO:0000256" key="5">
    <source>
        <dbReference type="ARBA" id="ARBA00023136"/>
    </source>
</evidence>
<feature type="transmembrane region" description="Helical" evidence="6">
    <location>
        <begin position="279"/>
        <end position="298"/>
    </location>
</feature>
<dbReference type="GO" id="GO:0005886">
    <property type="term" value="C:plasma membrane"/>
    <property type="evidence" value="ECO:0007669"/>
    <property type="project" value="UniProtKB-SubCell"/>
</dbReference>
<dbReference type="PANTHER" id="PTHR30250:SF11">
    <property type="entry name" value="O-ANTIGEN TRANSPORTER-RELATED"/>
    <property type="match status" value="1"/>
</dbReference>
<evidence type="ECO:0000313" key="7">
    <source>
        <dbReference type="EMBL" id="MBB5869828.1"/>
    </source>
</evidence>
<keyword evidence="3 6" id="KW-0812">Transmembrane</keyword>
<dbReference type="Proteomes" id="UP000587527">
    <property type="component" value="Unassembled WGS sequence"/>
</dbReference>
<keyword evidence="5 6" id="KW-0472">Membrane</keyword>